<keyword evidence="4 6" id="KW-0472">Membrane</keyword>
<feature type="transmembrane region" description="Helical" evidence="6">
    <location>
        <begin position="6"/>
        <end position="26"/>
    </location>
</feature>
<dbReference type="GO" id="GO:0008137">
    <property type="term" value="F:NADH dehydrogenase (ubiquinone) activity"/>
    <property type="evidence" value="ECO:0007669"/>
    <property type="project" value="InterPro"/>
</dbReference>
<evidence type="ECO:0000259" key="8">
    <source>
        <dbReference type="Pfam" id="PF00662"/>
    </source>
</evidence>
<evidence type="ECO:0000313" key="9">
    <source>
        <dbReference type="EMBL" id="QLL59551.1"/>
    </source>
</evidence>
<name>A0A7H9DXU2_9FLAO</name>
<feature type="transmembrane region" description="Helical" evidence="6">
    <location>
        <begin position="85"/>
        <end position="103"/>
    </location>
</feature>
<dbReference type="PRINTS" id="PR01434">
    <property type="entry name" value="NADHDHGNASE5"/>
</dbReference>
<feature type="domain" description="NADH:quinone oxidoreductase/Mrp antiporter transmembrane" evidence="7">
    <location>
        <begin position="136"/>
        <end position="425"/>
    </location>
</feature>
<dbReference type="PANTHER" id="PTHR42829">
    <property type="entry name" value="NADH-UBIQUINONE OXIDOREDUCTASE CHAIN 5"/>
    <property type="match status" value="1"/>
</dbReference>
<accession>A0A7H9DXU2</accession>
<dbReference type="NCBIfam" id="TIGR01974">
    <property type="entry name" value="NDH_I_L"/>
    <property type="match status" value="1"/>
</dbReference>
<evidence type="ECO:0000259" key="7">
    <source>
        <dbReference type="Pfam" id="PF00361"/>
    </source>
</evidence>
<dbReference type="InterPro" id="IPR003945">
    <property type="entry name" value="NU5C-like"/>
</dbReference>
<dbReference type="GeneID" id="78403054"/>
<dbReference type="GO" id="GO:0003954">
    <property type="term" value="F:NADH dehydrogenase activity"/>
    <property type="evidence" value="ECO:0007669"/>
    <property type="project" value="TreeGrafter"/>
</dbReference>
<sequence>MEQYIWLIPLIPFIGFLINGLGRNVLSKSLVTFIGSGAVLASFILSIMVFMSVPSGADAQPLIFKAFDIINIPTLQVPFAFQIDALTSLFLLIITGVGFLIHVYSSAYMSEDKGFAKFFSYLNLFIFFMLILVMGNNFVMMFIGWEGVGLCSFLLIGFWFTNPEYIKAAKKAFIMNRIGDVGFLLAMFWIFKEFGTLEYVKVFSQLAIDSSAFTGFVLTGITLLLFLAATGKSAQLPLFTWLPDAMAGPTPVSALIHAATMVTAGIFMITRCNELFSAAPITLQVIQYVGIATAFVTATIAMRQNDIKKVLAYSTVSQLGLMFAAIGSGAYIAAVFHVMTHAFFKALLFLGAGSVIHGMHHEQDMRKMGGLKKYMKITHITFLIGCLAIAGIPGLSGFFSKDEMLLGMFVSNPVVYGIGFIVSVMTAFYMFRLYAMTFLGDLRDKDAHPHESPAAMTIPLIILAVLSVFAGYVGIPALFMQDGHKLQTFLSGVVSIGEAHHVSHATEWMMMGALLLCVLGAIYYAIKKYTNHVDGEATGIAKFFEDKWYIDELYDNAIVKPLFELGDVLKKYVEKAGIAAFVLGVGTVSGRASKNVRQLQNGNVGFYIMLMVVGIVAGIAIFFMGYLISK</sequence>
<keyword evidence="10" id="KW-1185">Reference proteome</keyword>
<dbReference type="KEGG" id="efal:FH779_16320"/>
<comment type="subcellular location">
    <subcellularLocation>
        <location evidence="1">Endomembrane system</location>
        <topology evidence="1">Multi-pass membrane protein</topology>
    </subcellularLocation>
    <subcellularLocation>
        <location evidence="5">Membrane</location>
        <topology evidence="5">Multi-pass membrane protein</topology>
    </subcellularLocation>
</comment>
<feature type="transmembrane region" description="Helical" evidence="6">
    <location>
        <begin position="342"/>
        <end position="359"/>
    </location>
</feature>
<evidence type="ECO:0000313" key="10">
    <source>
        <dbReference type="Proteomes" id="UP000510643"/>
    </source>
</evidence>
<dbReference type="PANTHER" id="PTHR42829:SF2">
    <property type="entry name" value="NADH-UBIQUINONE OXIDOREDUCTASE CHAIN 5"/>
    <property type="match status" value="1"/>
</dbReference>
<proteinExistence type="predicted"/>
<evidence type="ECO:0000256" key="5">
    <source>
        <dbReference type="RuleBase" id="RU000320"/>
    </source>
</evidence>
<dbReference type="GO" id="GO:0012505">
    <property type="term" value="C:endomembrane system"/>
    <property type="evidence" value="ECO:0007669"/>
    <property type="project" value="UniProtKB-SubCell"/>
</dbReference>
<dbReference type="NCBIfam" id="NF005141">
    <property type="entry name" value="PRK06590.1"/>
    <property type="match status" value="1"/>
</dbReference>
<dbReference type="Pfam" id="PF00662">
    <property type="entry name" value="Proton_antipo_N"/>
    <property type="match status" value="1"/>
</dbReference>
<protein>
    <submittedName>
        <fullName evidence="9">NADH-quinone oxidoreductase subunit L</fullName>
    </submittedName>
</protein>
<feature type="transmembrane region" description="Helical" evidence="6">
    <location>
        <begin position="211"/>
        <end position="231"/>
    </location>
</feature>
<feature type="transmembrane region" description="Helical" evidence="6">
    <location>
        <begin position="380"/>
        <end position="399"/>
    </location>
</feature>
<feature type="transmembrane region" description="Helical" evidence="6">
    <location>
        <begin position="172"/>
        <end position="191"/>
    </location>
</feature>
<keyword evidence="2 5" id="KW-0812">Transmembrane</keyword>
<feature type="transmembrane region" description="Helical" evidence="6">
    <location>
        <begin position="115"/>
        <end position="133"/>
    </location>
</feature>
<dbReference type="InterPro" id="IPR001516">
    <property type="entry name" value="Proton_antipo_N"/>
</dbReference>
<dbReference type="InterPro" id="IPR001750">
    <property type="entry name" value="ND/Mrp_TM"/>
</dbReference>
<dbReference type="GO" id="GO:0015990">
    <property type="term" value="P:electron transport coupled proton transport"/>
    <property type="evidence" value="ECO:0007669"/>
    <property type="project" value="TreeGrafter"/>
</dbReference>
<dbReference type="InterPro" id="IPR018393">
    <property type="entry name" value="NADHpl_OxRdtase_5_subgr"/>
</dbReference>
<feature type="transmembrane region" description="Helical" evidence="6">
    <location>
        <begin position="456"/>
        <end position="479"/>
    </location>
</feature>
<dbReference type="GO" id="GO:0042773">
    <property type="term" value="P:ATP synthesis coupled electron transport"/>
    <property type="evidence" value="ECO:0007669"/>
    <property type="project" value="InterPro"/>
</dbReference>
<feature type="transmembrane region" description="Helical" evidence="6">
    <location>
        <begin position="310"/>
        <end position="336"/>
    </location>
</feature>
<dbReference type="Gene3D" id="1.20.5.2700">
    <property type="match status" value="1"/>
</dbReference>
<feature type="transmembrane region" description="Helical" evidence="6">
    <location>
        <begin position="508"/>
        <end position="526"/>
    </location>
</feature>
<feature type="transmembrane region" description="Helical" evidence="6">
    <location>
        <begin position="604"/>
        <end position="628"/>
    </location>
</feature>
<dbReference type="RefSeq" id="WP_180905457.1">
    <property type="nucleotide sequence ID" value="NZ_CP040908.1"/>
</dbReference>
<feature type="transmembrane region" description="Helical" evidence="6">
    <location>
        <begin position="414"/>
        <end position="435"/>
    </location>
</feature>
<dbReference type="GO" id="GO:0048038">
    <property type="term" value="F:quinone binding"/>
    <property type="evidence" value="ECO:0007669"/>
    <property type="project" value="UniProtKB-KW"/>
</dbReference>
<evidence type="ECO:0000256" key="1">
    <source>
        <dbReference type="ARBA" id="ARBA00004127"/>
    </source>
</evidence>
<dbReference type="Proteomes" id="UP000510643">
    <property type="component" value="Chromosome"/>
</dbReference>
<keyword evidence="3 6" id="KW-1133">Transmembrane helix</keyword>
<dbReference type="PRINTS" id="PR01435">
    <property type="entry name" value="NPOXDRDTASE5"/>
</dbReference>
<dbReference type="Pfam" id="PF00361">
    <property type="entry name" value="Proton_antipo_M"/>
    <property type="match status" value="1"/>
</dbReference>
<evidence type="ECO:0000256" key="6">
    <source>
        <dbReference type="SAM" id="Phobius"/>
    </source>
</evidence>
<evidence type="ECO:0000256" key="2">
    <source>
        <dbReference type="ARBA" id="ARBA00022692"/>
    </source>
</evidence>
<feature type="transmembrane region" description="Helical" evidence="6">
    <location>
        <begin position="139"/>
        <end position="160"/>
    </location>
</feature>
<feature type="domain" description="NADH-Ubiquinone oxidoreductase (complex I) chain 5 N-terminal" evidence="8">
    <location>
        <begin position="70"/>
        <end position="119"/>
    </location>
</feature>
<gene>
    <name evidence="9" type="primary">nuoL</name>
    <name evidence="9" type="ORF">FH779_16320</name>
</gene>
<organism evidence="9 10">
    <name type="scientific">Empedobacter falsenii</name>
    <dbReference type="NCBI Taxonomy" id="343874"/>
    <lineage>
        <taxon>Bacteria</taxon>
        <taxon>Pseudomonadati</taxon>
        <taxon>Bacteroidota</taxon>
        <taxon>Flavobacteriia</taxon>
        <taxon>Flavobacteriales</taxon>
        <taxon>Weeksellaceae</taxon>
        <taxon>Empedobacter</taxon>
    </lineage>
</organism>
<evidence type="ECO:0000256" key="3">
    <source>
        <dbReference type="ARBA" id="ARBA00022989"/>
    </source>
</evidence>
<feature type="transmembrane region" description="Helical" evidence="6">
    <location>
        <begin position="33"/>
        <end position="53"/>
    </location>
</feature>
<feature type="transmembrane region" description="Helical" evidence="6">
    <location>
        <begin position="252"/>
        <end position="269"/>
    </location>
</feature>
<dbReference type="EMBL" id="CP040908">
    <property type="protein sequence ID" value="QLL59551.1"/>
    <property type="molecule type" value="Genomic_DNA"/>
</dbReference>
<feature type="transmembrane region" description="Helical" evidence="6">
    <location>
        <begin position="275"/>
        <end position="298"/>
    </location>
</feature>
<dbReference type="GO" id="GO:0016020">
    <property type="term" value="C:membrane"/>
    <property type="evidence" value="ECO:0007669"/>
    <property type="project" value="UniProtKB-SubCell"/>
</dbReference>
<evidence type="ECO:0000256" key="4">
    <source>
        <dbReference type="ARBA" id="ARBA00023136"/>
    </source>
</evidence>
<dbReference type="AlphaFoldDB" id="A0A7H9DXU2"/>
<reference evidence="9 10" key="1">
    <citation type="submission" date="2019-06" db="EMBL/GenBank/DDBJ databases">
        <title>Emergence of pandrug resistant Empedobacter falsenii in China.</title>
        <authorList>
            <person name="Dong N."/>
            <person name="Chen S."/>
            <person name="Zhang R."/>
        </authorList>
    </citation>
    <scope>NUCLEOTIDE SEQUENCE [LARGE SCALE GENOMIC DNA]</scope>
    <source>
        <strain evidence="9 10">1681-1</strain>
    </source>
</reference>